<feature type="transmembrane region" description="Helical" evidence="9">
    <location>
        <begin position="35"/>
        <end position="57"/>
    </location>
</feature>
<evidence type="ECO:0000256" key="7">
    <source>
        <dbReference type="ARBA" id="ARBA00022989"/>
    </source>
</evidence>
<dbReference type="NCBIfam" id="TIGR00793">
    <property type="entry name" value="kdgT"/>
    <property type="match status" value="1"/>
</dbReference>
<evidence type="ECO:0000313" key="11">
    <source>
        <dbReference type="Proteomes" id="UP000318801"/>
    </source>
</evidence>
<dbReference type="HAMAP" id="MF_00070">
    <property type="entry name" value="KdgT"/>
    <property type="match status" value="1"/>
</dbReference>
<evidence type="ECO:0000313" key="10">
    <source>
        <dbReference type="EMBL" id="TPW32199.1"/>
    </source>
</evidence>
<evidence type="ECO:0000256" key="5">
    <source>
        <dbReference type="ARBA" id="ARBA00022692"/>
    </source>
</evidence>
<dbReference type="RefSeq" id="WP_141147710.1">
    <property type="nucleotide sequence ID" value="NZ_VHLG01000002.1"/>
</dbReference>
<keyword evidence="2 9" id="KW-0813">Transport</keyword>
<keyword evidence="4 9" id="KW-0762">Sugar transport</keyword>
<dbReference type="Proteomes" id="UP000318801">
    <property type="component" value="Unassembled WGS sequence"/>
</dbReference>
<gene>
    <name evidence="9 10" type="primary">kdgT</name>
    <name evidence="10" type="ORF">FJU08_04080</name>
</gene>
<comment type="catalytic activity">
    <reaction evidence="9">
        <text>2-dehydro-3-deoxy-D-gluconate(in) + H(+)(in) = 2-dehydro-3-deoxy-D-gluconate(out) + H(+)(out)</text>
        <dbReference type="Rhea" id="RHEA:29943"/>
        <dbReference type="ChEBI" id="CHEBI:15378"/>
        <dbReference type="ChEBI" id="CHEBI:57990"/>
    </reaction>
</comment>
<dbReference type="InterPro" id="IPR018395">
    <property type="entry name" value="2keto-3dGluconate_permease_sub"/>
</dbReference>
<keyword evidence="11" id="KW-1185">Reference proteome</keyword>
<evidence type="ECO:0000256" key="6">
    <source>
        <dbReference type="ARBA" id="ARBA00022847"/>
    </source>
</evidence>
<feature type="transmembrane region" description="Helical" evidence="9">
    <location>
        <begin position="141"/>
        <end position="164"/>
    </location>
</feature>
<protein>
    <recommendedName>
        <fullName evidence="9">2-keto-3-deoxygluconate permease</fullName>
        <shortName evidence="9">KDG permease</shortName>
    </recommendedName>
</protein>
<organism evidence="10 11">
    <name type="scientific">Martelella alba</name>
    <dbReference type="NCBI Taxonomy" id="2590451"/>
    <lineage>
        <taxon>Bacteria</taxon>
        <taxon>Pseudomonadati</taxon>
        <taxon>Pseudomonadota</taxon>
        <taxon>Alphaproteobacteria</taxon>
        <taxon>Hyphomicrobiales</taxon>
        <taxon>Aurantimonadaceae</taxon>
        <taxon>Martelella</taxon>
    </lineage>
</organism>
<feature type="transmembrane region" description="Helical" evidence="9">
    <location>
        <begin position="226"/>
        <end position="244"/>
    </location>
</feature>
<dbReference type="GO" id="GO:0015649">
    <property type="term" value="F:2-keto-3-deoxygluconate:proton symporter activity"/>
    <property type="evidence" value="ECO:0007669"/>
    <property type="project" value="UniProtKB-UniRule"/>
</dbReference>
<comment type="function">
    <text evidence="9">Catalyzes the proton-dependent uptake of 2-keto-3-deoxygluconate (KDG) into the cell.</text>
</comment>
<dbReference type="AlphaFoldDB" id="A0A506UGH8"/>
<name>A0A506UGH8_9HYPH</name>
<proteinExistence type="inferred from homology"/>
<dbReference type="EMBL" id="VHLG01000002">
    <property type="protein sequence ID" value="TPW32199.1"/>
    <property type="molecule type" value="Genomic_DNA"/>
</dbReference>
<feature type="transmembrane region" description="Helical" evidence="9">
    <location>
        <begin position="283"/>
        <end position="306"/>
    </location>
</feature>
<dbReference type="OrthoDB" id="3185611at2"/>
<feature type="transmembrane region" description="Helical" evidence="9">
    <location>
        <begin position="170"/>
        <end position="187"/>
    </location>
</feature>
<reference evidence="10 11" key="1">
    <citation type="submission" date="2019-06" db="EMBL/GenBank/DDBJ databases">
        <authorList>
            <person name="Li M."/>
        </authorList>
    </citation>
    <scope>NUCLEOTIDE SEQUENCE [LARGE SCALE GENOMIC DNA]</scope>
    <source>
        <strain evidence="10 11">BGMRC2036</strain>
    </source>
</reference>
<feature type="transmembrane region" description="Helical" evidence="9">
    <location>
        <begin position="256"/>
        <end position="277"/>
    </location>
</feature>
<comment type="subcellular location">
    <subcellularLocation>
        <location evidence="9">Cell membrane</location>
        <topology evidence="9">Multi-pass membrane protein</topology>
    </subcellularLocation>
</comment>
<dbReference type="InterPro" id="IPR004684">
    <property type="entry name" value="2keto-3dGluconate_permease"/>
</dbReference>
<comment type="caution">
    <text evidence="10">The sequence shown here is derived from an EMBL/GenBank/DDBJ whole genome shotgun (WGS) entry which is preliminary data.</text>
</comment>
<keyword evidence="7 9" id="KW-1133">Transmembrane helix</keyword>
<comment type="caution">
    <text evidence="9">Lacks conserved residue(s) required for the propagation of feature annotation.</text>
</comment>
<evidence type="ECO:0000256" key="1">
    <source>
        <dbReference type="ARBA" id="ARBA00006430"/>
    </source>
</evidence>
<feature type="transmembrane region" description="Helical" evidence="9">
    <location>
        <begin position="105"/>
        <end position="129"/>
    </location>
</feature>
<keyword evidence="6 9" id="KW-0769">Symport</keyword>
<keyword evidence="3 9" id="KW-1003">Cell membrane</keyword>
<dbReference type="Pfam" id="PF03812">
    <property type="entry name" value="KdgT"/>
    <property type="match status" value="1"/>
</dbReference>
<evidence type="ECO:0000256" key="2">
    <source>
        <dbReference type="ARBA" id="ARBA00022448"/>
    </source>
</evidence>
<evidence type="ECO:0000256" key="9">
    <source>
        <dbReference type="HAMAP-Rule" id="MF_00070"/>
    </source>
</evidence>
<feature type="transmembrane region" description="Helical" evidence="9">
    <location>
        <begin position="199"/>
        <end position="220"/>
    </location>
</feature>
<keyword evidence="8 9" id="KW-0472">Membrane</keyword>
<sequence length="334" mass="33726">MQIKKTIEKIPGGLMLVPLLLGALCKTFAPGAGAYFGSFTNGLISGTVPILSVWFFCMGATISLRATGTVLRKSGNLVIVKALVAWGATFVAATFLPIGGVEAGLFAGFSALAICSAMDMTNGGLYAAVMQQYGSKEEAGAFVLMSIESGPLVSMFILGSAGVASFEPHVFVGAVLPFLIGFALGNLDPDLKEFFGKGVQTLIPFFGFALGNGIDLHVILQTGLGGILLGVIVIIITGIPLMLADKFIGGGNGTAGLAASSTAGAAVANPMIIAAMVPELAPAAASATALVATSCLITAILVPILTGMWANYMKKKHGGAAADLVADASPANPA</sequence>
<evidence type="ECO:0000256" key="4">
    <source>
        <dbReference type="ARBA" id="ARBA00022597"/>
    </source>
</evidence>
<feature type="transmembrane region" description="Helical" evidence="9">
    <location>
        <begin position="78"/>
        <end position="99"/>
    </location>
</feature>
<dbReference type="GO" id="GO:0005886">
    <property type="term" value="C:plasma membrane"/>
    <property type="evidence" value="ECO:0007669"/>
    <property type="project" value="UniProtKB-SubCell"/>
</dbReference>
<accession>A0A506UGH8</accession>
<evidence type="ECO:0000256" key="8">
    <source>
        <dbReference type="ARBA" id="ARBA00023136"/>
    </source>
</evidence>
<keyword evidence="5 9" id="KW-0812">Transmembrane</keyword>
<comment type="similarity">
    <text evidence="1 9">Belongs to the KdgT transporter family.</text>
</comment>
<evidence type="ECO:0000256" key="3">
    <source>
        <dbReference type="ARBA" id="ARBA00022475"/>
    </source>
</evidence>